<proteinExistence type="predicted"/>
<dbReference type="Proteomes" id="UP000027395">
    <property type="component" value="Chromosome"/>
</dbReference>
<dbReference type="RefSeq" id="WP_027249668.1">
    <property type="nucleotide sequence ID" value="NZ_CM002803.1"/>
</dbReference>
<evidence type="ECO:0000313" key="1">
    <source>
        <dbReference type="EMBL" id="KEI68343.1"/>
    </source>
</evidence>
<reference evidence="1 2" key="1">
    <citation type="journal article" date="2014" name="Appl. Environ. Microbiol.">
        <title>Elucidation of insertion elements encoded on plasmids and in vitro construction of shuttle vectors from the toxic cyanobacterium Planktothrix.</title>
        <authorList>
            <person name="Christiansen G."/>
            <person name="Goesmann A."/>
            <person name="Kurmayer R."/>
        </authorList>
    </citation>
    <scope>NUCLEOTIDE SEQUENCE [LARGE SCALE GENOMIC DNA]</scope>
    <source>
        <strain evidence="1 2">NIVA-CYA 126/8</strain>
    </source>
</reference>
<dbReference type="EMBL" id="CM002803">
    <property type="protein sequence ID" value="KEI68343.1"/>
    <property type="molecule type" value="Genomic_DNA"/>
</dbReference>
<dbReference type="eggNOG" id="ENOG5033NTN">
    <property type="taxonomic scope" value="Bacteria"/>
</dbReference>
<sequence>MSNIRKISGNPGDTWDDLSWTDMNDVEQALWATLGWNEASWEEESEAPDSNEKYWEDLTENERDAATKLGYNQSYWDED</sequence>
<dbReference type="STRING" id="388467.A19Y_3588"/>
<dbReference type="PATRIC" id="fig|388467.6.peg.3533"/>
<dbReference type="GeneID" id="77287987"/>
<accession>A0A073CKX7</accession>
<name>A0A073CKX7_PLAA1</name>
<evidence type="ECO:0000313" key="2">
    <source>
        <dbReference type="Proteomes" id="UP000027395"/>
    </source>
</evidence>
<dbReference type="HOGENOM" id="CLU_2601052_0_0_3"/>
<gene>
    <name evidence="1" type="ORF">A19Y_3588</name>
</gene>
<organism evidence="1 2">
    <name type="scientific">Planktothrix agardhii (strain NIVA-CYA 126/8)</name>
    <dbReference type="NCBI Taxonomy" id="388467"/>
    <lineage>
        <taxon>Bacteria</taxon>
        <taxon>Bacillati</taxon>
        <taxon>Cyanobacteriota</taxon>
        <taxon>Cyanophyceae</taxon>
        <taxon>Oscillatoriophycideae</taxon>
        <taxon>Oscillatoriales</taxon>
        <taxon>Microcoleaceae</taxon>
        <taxon>Planktothrix</taxon>
    </lineage>
</organism>
<dbReference type="AlphaFoldDB" id="A0A073CKX7"/>
<keyword evidence="2" id="KW-1185">Reference proteome</keyword>
<protein>
    <submittedName>
        <fullName evidence="1">Uncharacterized protein</fullName>
    </submittedName>
</protein>